<keyword evidence="2" id="KW-1185">Reference proteome</keyword>
<sequence>MKYTVVMVAGATIVVDVEADSPDAARERACEEAYASLCHQCAHDVTLGDEWEPIQVTDAAGEVLWHDPT</sequence>
<protein>
    <submittedName>
        <fullName evidence="1">Uncharacterized protein</fullName>
    </submittedName>
</protein>
<accession>A0ABV4CAL0</accession>
<evidence type="ECO:0000313" key="1">
    <source>
        <dbReference type="EMBL" id="MEY8018952.1"/>
    </source>
</evidence>
<organism evidence="1 2">
    <name type="scientific">Mycobacterium servetii</name>
    <dbReference type="NCBI Taxonomy" id="3237418"/>
    <lineage>
        <taxon>Bacteria</taxon>
        <taxon>Bacillati</taxon>
        <taxon>Actinomycetota</taxon>
        <taxon>Actinomycetes</taxon>
        <taxon>Mycobacteriales</taxon>
        <taxon>Mycobacteriaceae</taxon>
        <taxon>Mycobacterium</taxon>
    </lineage>
</organism>
<dbReference type="EMBL" id="JBGEDP010000002">
    <property type="protein sequence ID" value="MEY8018952.1"/>
    <property type="molecule type" value="Genomic_DNA"/>
</dbReference>
<reference evidence="1 2" key="1">
    <citation type="submission" date="2024-08" db="EMBL/GenBank/DDBJ databases">
        <title>Mycobacterium servetensis sp. nov., a novel rapid-growing mycobacterial species recovered from a human patient in Zaragoza, Spain.</title>
        <authorList>
            <person name="Tristancho-Baro A.I."/>
            <person name="Buenestado-Serrano S."/>
            <person name="Garcia De Viedma D."/>
            <person name="Milagro-Beamonte A."/>
            <person name="Burillo N."/>
            <person name="Sanz S."/>
            <person name="Lopez-Calleja A.I."/>
            <person name="Penas-Utrilla D."/>
            <person name="Guardingo M."/>
            <person name="Garcia M.J."/>
            <person name="Vinuelas-Bayon J."/>
        </authorList>
    </citation>
    <scope>NUCLEOTIDE SEQUENCE [LARGE SCALE GENOMIC DNA]</scope>
    <source>
        <strain evidence="2">HUMS_12744610</strain>
    </source>
</reference>
<name>A0ABV4CAL0_9MYCO</name>
<comment type="caution">
    <text evidence="1">The sequence shown here is derived from an EMBL/GenBank/DDBJ whole genome shotgun (WGS) entry which is preliminary data.</text>
</comment>
<dbReference type="RefSeq" id="WP_225332495.1">
    <property type="nucleotide sequence ID" value="NZ_JBGEDP010000002.1"/>
</dbReference>
<proteinExistence type="predicted"/>
<gene>
    <name evidence="1" type="ORF">AB8998_30340</name>
</gene>
<evidence type="ECO:0000313" key="2">
    <source>
        <dbReference type="Proteomes" id="UP001564760"/>
    </source>
</evidence>
<dbReference type="Proteomes" id="UP001564760">
    <property type="component" value="Unassembled WGS sequence"/>
</dbReference>